<evidence type="ECO:0000256" key="2">
    <source>
        <dbReference type="ARBA" id="ARBA00022475"/>
    </source>
</evidence>
<evidence type="ECO:0000256" key="7">
    <source>
        <dbReference type="SAM" id="Phobius"/>
    </source>
</evidence>
<evidence type="ECO:0000313" key="8">
    <source>
        <dbReference type="EMBL" id="MBO8194797.1"/>
    </source>
</evidence>
<feature type="transmembrane region" description="Helical" evidence="7">
    <location>
        <begin position="102"/>
        <end position="124"/>
    </location>
</feature>
<keyword evidence="3 7" id="KW-0812">Transmembrane</keyword>
<evidence type="ECO:0000256" key="1">
    <source>
        <dbReference type="ARBA" id="ARBA00004651"/>
    </source>
</evidence>
<feature type="transmembrane region" description="Helical" evidence="7">
    <location>
        <begin position="145"/>
        <end position="163"/>
    </location>
</feature>
<keyword evidence="9" id="KW-1185">Reference proteome</keyword>
<keyword evidence="2" id="KW-1003">Cell membrane</keyword>
<sequence length="443" mass="46536">MRTYRELFRAPEFTPLFFASTFQVAGHTVSGLALGTLIYTATGSPLLSSLAMFGPSLAQLIGATTLLSAADRLPPRTAMTALPLAFALGTAVQAVPGLPVPAAFSVLLVLGVLASLGGGVRYGLLNEILSKDGYLLGRSVLNMSSGLMQICGYALGGVLVAVLSPRGTLLAGAALYLTGAVVARLGLGHRPPRATGRPSVARTWRSNSLLWSSPSRRFVYLGLWVPNGLVVGCESLFVPFAPREAGLLFACGAVGMLAGDTTVGRFVPRRWRKRLAVPMLVLLASPYLLFVLRPPLPWAAGLVVLASFGFGASLLLQERLMELTPEELSGHALGLHASGMLAMQGVGAALAGAVAERTSPATAMTVIAALSLTVTLSLAPGLRGRERPGAPSRNQPALGPKERRGRLLRPARRPRPSALPEPPPAAPSPVPARSLRARRRRRR</sequence>
<dbReference type="Pfam" id="PF07690">
    <property type="entry name" value="MFS_1"/>
    <property type="match status" value="2"/>
</dbReference>
<dbReference type="CDD" id="cd06173">
    <property type="entry name" value="MFS_MefA_like"/>
    <property type="match status" value="1"/>
</dbReference>
<dbReference type="Gene3D" id="1.20.1250.20">
    <property type="entry name" value="MFS general substrate transporter like domains"/>
    <property type="match status" value="1"/>
</dbReference>
<feature type="region of interest" description="Disordered" evidence="6">
    <location>
        <begin position="381"/>
        <end position="443"/>
    </location>
</feature>
<keyword evidence="5 7" id="KW-0472">Membrane</keyword>
<keyword evidence="4 7" id="KW-1133">Transmembrane helix</keyword>
<dbReference type="InterPro" id="IPR011701">
    <property type="entry name" value="MFS"/>
</dbReference>
<gene>
    <name evidence="8" type="ORF">ITI46_24525</name>
</gene>
<feature type="compositionally biased region" description="Basic residues" evidence="6">
    <location>
        <begin position="403"/>
        <end position="415"/>
    </location>
</feature>
<dbReference type="PANTHER" id="PTHR23513">
    <property type="entry name" value="INTEGRAL MEMBRANE EFFLUX PROTEIN-RELATED"/>
    <property type="match status" value="1"/>
</dbReference>
<comment type="caution">
    <text evidence="8">The sequence shown here is derived from an EMBL/GenBank/DDBJ whole genome shotgun (WGS) entry which is preliminary data.</text>
</comment>
<evidence type="ECO:0000256" key="6">
    <source>
        <dbReference type="SAM" id="MobiDB-lite"/>
    </source>
</evidence>
<dbReference type="SUPFAM" id="SSF103473">
    <property type="entry name" value="MFS general substrate transporter"/>
    <property type="match status" value="1"/>
</dbReference>
<feature type="transmembrane region" description="Helical" evidence="7">
    <location>
        <begin position="246"/>
        <end position="263"/>
    </location>
</feature>
<dbReference type="InterPro" id="IPR036259">
    <property type="entry name" value="MFS_trans_sf"/>
</dbReference>
<feature type="transmembrane region" description="Helical" evidence="7">
    <location>
        <begin position="361"/>
        <end position="379"/>
    </location>
</feature>
<feature type="transmembrane region" description="Helical" evidence="7">
    <location>
        <begin position="169"/>
        <end position="187"/>
    </location>
</feature>
<name>A0ABS3XIH1_9ACTN</name>
<feature type="transmembrane region" description="Helical" evidence="7">
    <location>
        <begin position="218"/>
        <end position="240"/>
    </location>
</feature>
<evidence type="ECO:0000256" key="4">
    <source>
        <dbReference type="ARBA" id="ARBA00022989"/>
    </source>
</evidence>
<protein>
    <submittedName>
        <fullName evidence="8">MFS transporter</fullName>
    </submittedName>
</protein>
<feature type="transmembrane region" description="Helical" evidence="7">
    <location>
        <begin position="298"/>
        <end position="316"/>
    </location>
</feature>
<feature type="compositionally biased region" description="Pro residues" evidence="6">
    <location>
        <begin position="417"/>
        <end position="430"/>
    </location>
</feature>
<evidence type="ECO:0000313" key="9">
    <source>
        <dbReference type="Proteomes" id="UP001519064"/>
    </source>
</evidence>
<accession>A0ABS3XIH1</accession>
<proteinExistence type="predicted"/>
<dbReference type="RefSeq" id="WP_209241895.1">
    <property type="nucleotide sequence ID" value="NZ_JADKMA010000147.1"/>
</dbReference>
<comment type="subcellular location">
    <subcellularLocation>
        <location evidence="1">Cell membrane</location>
        <topology evidence="1">Multi-pass membrane protein</topology>
    </subcellularLocation>
</comment>
<reference evidence="8 9" key="1">
    <citation type="submission" date="2020-11" db="EMBL/GenBank/DDBJ databases">
        <title>Streptomyces spirodelae sp. nov., isolated from duckweed.</title>
        <authorList>
            <person name="Saimee Y."/>
            <person name="Duangmal K."/>
        </authorList>
    </citation>
    <scope>NUCLEOTIDE SEQUENCE [LARGE SCALE GENOMIC DNA]</scope>
    <source>
        <strain evidence="8 9">S16-07</strain>
    </source>
</reference>
<evidence type="ECO:0000256" key="5">
    <source>
        <dbReference type="ARBA" id="ARBA00023136"/>
    </source>
</evidence>
<feature type="transmembrane region" description="Helical" evidence="7">
    <location>
        <begin position="275"/>
        <end position="292"/>
    </location>
</feature>
<dbReference type="Proteomes" id="UP001519064">
    <property type="component" value="Unassembled WGS sequence"/>
</dbReference>
<evidence type="ECO:0000256" key="3">
    <source>
        <dbReference type="ARBA" id="ARBA00022692"/>
    </source>
</evidence>
<dbReference type="PANTHER" id="PTHR23513:SF11">
    <property type="entry name" value="STAPHYLOFERRIN A TRANSPORTER"/>
    <property type="match status" value="1"/>
</dbReference>
<feature type="transmembrane region" description="Helical" evidence="7">
    <location>
        <begin position="328"/>
        <end position="355"/>
    </location>
</feature>
<organism evidence="8 9">
    <name type="scientific">Streptomyces oryzae</name>
    <dbReference type="NCBI Taxonomy" id="1434886"/>
    <lineage>
        <taxon>Bacteria</taxon>
        <taxon>Bacillati</taxon>
        <taxon>Actinomycetota</taxon>
        <taxon>Actinomycetes</taxon>
        <taxon>Kitasatosporales</taxon>
        <taxon>Streptomycetaceae</taxon>
        <taxon>Streptomyces</taxon>
    </lineage>
</organism>
<dbReference type="EMBL" id="JADKMA010000147">
    <property type="protein sequence ID" value="MBO8194797.1"/>
    <property type="molecule type" value="Genomic_DNA"/>
</dbReference>